<dbReference type="RefSeq" id="WP_136063614.1">
    <property type="nucleotide sequence ID" value="NZ_CAAHFH010000002.1"/>
</dbReference>
<sequence>MRTLKALLVVVCCMVYAGLVDAATLKDKPPTIFYPEGHYLEGWPRTVCRDMFGYNYQTHMFKGSYANVYLGGDGFPPYMGNTEMYYLAMVEYGYADTIEDAEAMLSELWYWGARDLDLYMKWNDAWLSNQDRGDDSQGTEPDGNLDRHYGYASYFDSGAALINIQSQTYEIEIDGKTQLVREYYYLKLKAVTSTDVLVDGIWYTEGGDEIGPEIYGAFAIVKEEFYGPYPAGKPGHGKPGHGKPNHGWGKGNCQAGMPDMCTTKEHSWKKPAKKSGKKTVKQSDGQNNRSRGRR</sequence>
<feature type="compositionally biased region" description="Basic residues" evidence="1">
    <location>
        <begin position="269"/>
        <end position="280"/>
    </location>
</feature>
<keyword evidence="4" id="KW-1185">Reference proteome</keyword>
<reference evidence="3 4" key="1">
    <citation type="submission" date="2019-04" db="EMBL/GenBank/DDBJ databases">
        <authorList>
            <person name="Van Vliet M D."/>
        </authorList>
    </citation>
    <scope>NUCLEOTIDE SEQUENCE [LARGE SCALE GENOMIC DNA]</scope>
    <source>
        <strain evidence="3 4">F21</strain>
    </source>
</reference>
<evidence type="ECO:0008006" key="5">
    <source>
        <dbReference type="Google" id="ProtNLM"/>
    </source>
</evidence>
<dbReference type="AlphaFoldDB" id="A0A6C2UTH8"/>
<feature type="region of interest" description="Disordered" evidence="1">
    <location>
        <begin position="232"/>
        <end position="294"/>
    </location>
</feature>
<feature type="signal peptide" evidence="2">
    <location>
        <begin position="1"/>
        <end position="22"/>
    </location>
</feature>
<organism evidence="3 4">
    <name type="scientific">Pontiella sulfatireligans</name>
    <dbReference type="NCBI Taxonomy" id="2750658"/>
    <lineage>
        <taxon>Bacteria</taxon>
        <taxon>Pseudomonadati</taxon>
        <taxon>Kiritimatiellota</taxon>
        <taxon>Kiritimatiellia</taxon>
        <taxon>Kiritimatiellales</taxon>
        <taxon>Pontiellaceae</taxon>
        <taxon>Pontiella</taxon>
    </lineage>
</organism>
<evidence type="ECO:0000256" key="1">
    <source>
        <dbReference type="SAM" id="MobiDB-lite"/>
    </source>
</evidence>
<evidence type="ECO:0000256" key="2">
    <source>
        <dbReference type="SAM" id="SignalP"/>
    </source>
</evidence>
<name>A0A6C2UTH8_9BACT</name>
<proteinExistence type="predicted"/>
<protein>
    <recommendedName>
        <fullName evidence="5">Alginate lyase domain-containing protein</fullName>
    </recommendedName>
</protein>
<evidence type="ECO:0000313" key="4">
    <source>
        <dbReference type="Proteomes" id="UP000346198"/>
    </source>
</evidence>
<evidence type="ECO:0000313" key="3">
    <source>
        <dbReference type="EMBL" id="VGO22216.1"/>
    </source>
</evidence>
<feature type="compositionally biased region" description="Polar residues" evidence="1">
    <location>
        <begin position="282"/>
        <end position="294"/>
    </location>
</feature>
<dbReference type="EMBL" id="CAAHFH010000002">
    <property type="protein sequence ID" value="VGO22216.1"/>
    <property type="molecule type" value="Genomic_DNA"/>
</dbReference>
<feature type="compositionally biased region" description="Basic residues" evidence="1">
    <location>
        <begin position="235"/>
        <end position="244"/>
    </location>
</feature>
<dbReference type="Proteomes" id="UP000346198">
    <property type="component" value="Unassembled WGS sequence"/>
</dbReference>
<gene>
    <name evidence="3" type="ORF">SCARR_04298</name>
</gene>
<feature type="chain" id="PRO_5025685606" description="Alginate lyase domain-containing protein" evidence="2">
    <location>
        <begin position="23"/>
        <end position="294"/>
    </location>
</feature>
<accession>A0A6C2UTH8</accession>
<keyword evidence="2" id="KW-0732">Signal</keyword>